<evidence type="ECO:0000313" key="2">
    <source>
        <dbReference type="Proteomes" id="UP001433508"/>
    </source>
</evidence>
<dbReference type="Proteomes" id="UP001433508">
    <property type="component" value="Unassembled WGS sequence"/>
</dbReference>
<gene>
    <name evidence="1" type="ORF">V1525DRAFT_66477</name>
</gene>
<dbReference type="EMBL" id="MU971488">
    <property type="protein sequence ID" value="KAK9234319.1"/>
    <property type="molecule type" value="Genomic_DNA"/>
</dbReference>
<comment type="caution">
    <text evidence="1">The sequence shown here is derived from an EMBL/GenBank/DDBJ whole genome shotgun (WGS) entry which is preliminary data.</text>
</comment>
<protein>
    <submittedName>
        <fullName evidence="1">Glycosyl hydrolases family 31-domain-containing protein</fullName>
    </submittedName>
</protein>
<reference evidence="2" key="1">
    <citation type="journal article" date="2024" name="Front. Bioeng. Biotechnol.">
        <title>Genome-scale model development and genomic sequencing of the oleaginous clade Lipomyces.</title>
        <authorList>
            <person name="Czajka J.J."/>
            <person name="Han Y."/>
            <person name="Kim J."/>
            <person name="Mondo S.J."/>
            <person name="Hofstad B.A."/>
            <person name="Robles A."/>
            <person name="Haridas S."/>
            <person name="Riley R."/>
            <person name="LaButti K."/>
            <person name="Pangilinan J."/>
            <person name="Andreopoulos W."/>
            <person name="Lipzen A."/>
            <person name="Yan J."/>
            <person name="Wang M."/>
            <person name="Ng V."/>
            <person name="Grigoriev I.V."/>
            <person name="Spatafora J.W."/>
            <person name="Magnuson J.K."/>
            <person name="Baker S.E."/>
            <person name="Pomraning K.R."/>
        </authorList>
    </citation>
    <scope>NUCLEOTIDE SEQUENCE [LARGE SCALE GENOMIC DNA]</scope>
    <source>
        <strain evidence="2">CBS 7786</strain>
    </source>
</reference>
<keyword evidence="2" id="KW-1185">Reference proteome</keyword>
<accession>A0ACC3SRR7</accession>
<sequence>MWVTPRMSVRTGRTKISLLIFLVLSCFCGQSHGQYVDDPSAIQNVTYTYENYVLSGSMMLKSFPYNMNAYIYYQTYNGVWNFTGTIITVHWQWENAEVTYGNWSFSGPISPYGISKFYVLLQLVETGATYIDDNHGQYYAVANGAPRSTANCTGYDVVQTSVSSGVTNLNLALNGNGCALYSSDVKNLTVSITPYTSDIVRIKIADTANKQWQLPANVVPEGSASTGTIKTKSYTVSYTKSPFTFQVSRPSGEVLFDTSVSGLPSLIFENEYLEISSVLPDNANIYGLGDMADSFRRPPDTTLQTLWNIDQGTTRKNNAYGSHPVYYELRNGLVHGVFLRNSNGMDIALVPGQITYRVIGGVLDFYVFTGPTPAGALDQYTSIIGKPAFVPRWTLGFHQCRYGGTWVSTQGIKDTVDSLQQAGLYLDTVWADINYMNAYDDFTLGSGFWDWNAYVATLHQEHLYHVPIVDPGIPIVNGYRPYQDGLSSDVFLKWPNGSLFFGQVWPGVTVWADWFHPEAGTWWSNEIKNFHQIDSFDGLWIDMNEASNFVTPEGYEPAYTINNDGAWGVTGLNTRTLSTNLTHYSGVAEYNVHNLFGHYEAIHTHNALAALNPGKRTFVLSRSSFAGTGHYSQKWNGDNAATWDDLYLSIPQIMSNQLFGIPMVGSDICGFNGETTEELCNRWAQLGAFYPFSRHHHSTGMNDSFFFLWESVTESALKAYTIRYTLLPYLYGLMQQASTIGNAVFRPLWWDNPSDSNTYGIDTQFTLGNGILVTPVLTEGATSVTGYFPDGIWYDWYTGGVESSSAGYKTLDANLTHVNVHIKGGVILPAQYPAKTVYNTTQNPYFLIAALDSKGTSSGSLYVDDGVSVRSAYTQLNFGLSGSSLTIGVSKNSFNIGPKLNSVQILGFNATSVPSTIYLNGRTITGAKASLSQQVLDITGLSIGLNSNSVLQWK</sequence>
<evidence type="ECO:0000313" key="1">
    <source>
        <dbReference type="EMBL" id="KAK9234319.1"/>
    </source>
</evidence>
<organism evidence="1 2">
    <name type="scientific">Lipomyces kononenkoae</name>
    <name type="common">Yeast</name>
    <dbReference type="NCBI Taxonomy" id="34357"/>
    <lineage>
        <taxon>Eukaryota</taxon>
        <taxon>Fungi</taxon>
        <taxon>Dikarya</taxon>
        <taxon>Ascomycota</taxon>
        <taxon>Saccharomycotina</taxon>
        <taxon>Lipomycetes</taxon>
        <taxon>Lipomycetales</taxon>
        <taxon>Lipomycetaceae</taxon>
        <taxon>Lipomyces</taxon>
    </lineage>
</organism>
<proteinExistence type="predicted"/>
<keyword evidence="1" id="KW-0378">Hydrolase</keyword>
<name>A0ACC3SRR7_LIPKO</name>